<name>A0ABR9VV23_9SYNC</name>
<evidence type="ECO:0000313" key="2">
    <source>
        <dbReference type="Proteomes" id="UP000658720"/>
    </source>
</evidence>
<dbReference type="RefSeq" id="WP_194020629.1">
    <property type="nucleotide sequence ID" value="NZ_JADEVV010000052.1"/>
</dbReference>
<keyword evidence="2" id="KW-1185">Reference proteome</keyword>
<sequence>MTVKLRPLTLSEEIESDPVLANTKLIAEAWDSAGLYSVGKFIKLAD</sequence>
<proteinExistence type="predicted"/>
<dbReference type="Proteomes" id="UP000658720">
    <property type="component" value="Unassembled WGS sequence"/>
</dbReference>
<comment type="caution">
    <text evidence="1">The sequence shown here is derived from an EMBL/GenBank/DDBJ whole genome shotgun (WGS) entry which is preliminary data.</text>
</comment>
<accession>A0ABR9VV23</accession>
<dbReference type="Gene3D" id="3.20.20.80">
    <property type="entry name" value="Glycosidases"/>
    <property type="match status" value="1"/>
</dbReference>
<protein>
    <submittedName>
        <fullName evidence="1">Uncharacterized protein</fullName>
    </submittedName>
</protein>
<gene>
    <name evidence="1" type="ORF">IQ217_15435</name>
</gene>
<dbReference type="EMBL" id="JADEVV010000052">
    <property type="protein sequence ID" value="MBE9255204.1"/>
    <property type="molecule type" value="Genomic_DNA"/>
</dbReference>
<reference evidence="1 2" key="1">
    <citation type="submission" date="2020-10" db="EMBL/GenBank/DDBJ databases">
        <authorList>
            <person name="Castelo-Branco R."/>
            <person name="Eusebio N."/>
            <person name="Adriana R."/>
            <person name="Vieira A."/>
            <person name="Brugerolle De Fraissinette N."/>
            <person name="Rezende De Castro R."/>
            <person name="Schneider M.P."/>
            <person name="Vasconcelos V."/>
            <person name="Leao P.N."/>
        </authorList>
    </citation>
    <scope>NUCLEOTIDE SEQUENCE [LARGE SCALE GENOMIC DNA]</scope>
    <source>
        <strain evidence="1 2">LEGE 00031</strain>
    </source>
</reference>
<organism evidence="1 2">
    <name type="scientific">Synechocystis salina LEGE 00031</name>
    <dbReference type="NCBI Taxonomy" id="1828736"/>
    <lineage>
        <taxon>Bacteria</taxon>
        <taxon>Bacillati</taxon>
        <taxon>Cyanobacteriota</taxon>
        <taxon>Cyanophyceae</taxon>
        <taxon>Synechococcales</taxon>
        <taxon>Merismopediaceae</taxon>
        <taxon>Synechocystis</taxon>
    </lineage>
</organism>
<evidence type="ECO:0000313" key="1">
    <source>
        <dbReference type="EMBL" id="MBE9255204.1"/>
    </source>
</evidence>